<protein>
    <submittedName>
        <fullName evidence="1">Uncharacterized protein</fullName>
    </submittedName>
</protein>
<reference evidence="2" key="1">
    <citation type="submission" date="2011-07" db="EMBL/GenBank/DDBJ databases">
        <authorList>
            <consortium name="Caenorhabditis brenneri Sequencing and Analysis Consortium"/>
            <person name="Wilson R.K."/>
        </authorList>
    </citation>
    <scope>NUCLEOTIDE SEQUENCE [LARGE SCALE GENOMIC DNA]</scope>
    <source>
        <strain evidence="2">PB2801</strain>
    </source>
</reference>
<accession>G0N029</accession>
<dbReference type="HOGENOM" id="CLU_2706988_0_0_1"/>
<proteinExistence type="predicted"/>
<gene>
    <name evidence="1" type="ORF">CAEBREN_08974</name>
</gene>
<keyword evidence="2" id="KW-1185">Reference proteome</keyword>
<dbReference type="Proteomes" id="UP000008068">
    <property type="component" value="Unassembled WGS sequence"/>
</dbReference>
<dbReference type="AlphaFoldDB" id="G0N029"/>
<sequence>MKMSFTFPFHFVSVRHGVREGFGGVDQLNSLLFNGVSVGRLEIDMVLKSNTHFDYKLTFCLRFLIHLKKRGIL</sequence>
<organism evidence="2">
    <name type="scientific">Caenorhabditis brenneri</name>
    <name type="common">Nematode worm</name>
    <dbReference type="NCBI Taxonomy" id="135651"/>
    <lineage>
        <taxon>Eukaryota</taxon>
        <taxon>Metazoa</taxon>
        <taxon>Ecdysozoa</taxon>
        <taxon>Nematoda</taxon>
        <taxon>Chromadorea</taxon>
        <taxon>Rhabditida</taxon>
        <taxon>Rhabditina</taxon>
        <taxon>Rhabditomorpha</taxon>
        <taxon>Rhabditoidea</taxon>
        <taxon>Rhabditidae</taxon>
        <taxon>Peloderinae</taxon>
        <taxon>Caenorhabditis</taxon>
    </lineage>
</organism>
<dbReference type="EMBL" id="GL379823">
    <property type="protein sequence ID" value="EGT48660.1"/>
    <property type="molecule type" value="Genomic_DNA"/>
</dbReference>
<dbReference type="InParanoid" id="G0N029"/>
<name>G0N029_CAEBE</name>
<evidence type="ECO:0000313" key="2">
    <source>
        <dbReference type="Proteomes" id="UP000008068"/>
    </source>
</evidence>
<evidence type="ECO:0000313" key="1">
    <source>
        <dbReference type="EMBL" id="EGT48660.1"/>
    </source>
</evidence>